<dbReference type="Pfam" id="PF07494">
    <property type="entry name" value="Reg_prop"/>
    <property type="match status" value="10"/>
</dbReference>
<dbReference type="InterPro" id="IPR011110">
    <property type="entry name" value="Reg_prop"/>
</dbReference>
<evidence type="ECO:0000259" key="7">
    <source>
        <dbReference type="PROSITE" id="PS01124"/>
    </source>
</evidence>
<evidence type="ECO:0000256" key="6">
    <source>
        <dbReference type="PROSITE-ProRule" id="PRU00169"/>
    </source>
</evidence>
<dbReference type="InterPro" id="IPR036890">
    <property type="entry name" value="HATPase_C_sf"/>
</dbReference>
<sequence>MICLTLYMDCAWGQIPSAISFDKLSVKHGLSQVSVMSIFRDSNGYLWFGTRDGLNRYDGLIFKVYRHEAHQNSISNNYVRSMDEDANNILWIATEDGLNALDQSTGNFKAYTSNPNSADELSDNQVLSVLCASNGDLWVGTENGLNLKKKNSEKFIKFFTNRQGAQIFTDNHVYSLFEDQSHRIWIGTRFGGLYCYDPNRDRFTHFEHNPADTTSLSSSFVTAIAEDRYGAIWIGTSKGLNLVNVDGVIQHIYHNKDQSNTLSNDFIRALAFDKIGNLWIASYNGLNYLETNKRAFRVYQKESWNPRSISDNSIRSLLIDPSGFLWVGTYFGGINIVNPSLSSFLLVGTSPSNQNSLSNYTIGSMAEDDKGNIWIGSEGGGLFYLDRKTQKVESIKTYYGKPIDLYTIKSLLFDSQGNLWVGTYLHGLFMLDGKNKTVSTFNRQKGSTQSISDNTVVALVENSPGDIWIGTDAGLNRYDYKTKRISSVPLGKDSTNKEPSIACLSKDRSGTVWIGTKTNGLFRYSSITKVQRYVNIPNHPGSLSNNSVYSVYEDLNGNLWVGTYGGGLNLMNKDRGEFKRFTTRDGLVNDIVYGITEDHWNSLWITTPSGISKCDPVNMTFKNYTPSNGIPIDEINENSLLKHSSGTMFIGGLQGLLAFNPDKITDNTIEPKLTFRNLKVFNRAIVPNDDTGILKTSLEETQNLEFTHDQNVFTIEYGAFDYPNAGANRYAYKLEGFDKEWNYVGQTMSATYTNLDPGTYSFKVRAANGDGHWSKEIKSINIVKLSPFWKTPWAFAAYFAIGTLLLYIARRVVLIRLQLENKLDLEHLEKEQMEKLTKLRLDFFTNISHDFRTPLTLIHASVEDMMKKTQNADLQKALTAIKRNVAFMLRLISQLMYFRKIENENTPLHVSRCTVTPFVKEVMESFAGIAHSRNIEYNIDSEIPDQRLYMDREKMEKVLYNILSNAFKFTPDGGHIYITVRLVSTVNEKEDTTQFVEIGIRNSGVGIHENDLKNIFTRFYQGESNHKQGTGIGLSIAKALIELHQGYLTAQSVYGEYAKFLIGIPITDAFTETQKTKSPTNKLFQFKKKWSVPQKIRTRQYSLLIVEDNLELRDLLEEKFSEDFDVMTAANGEEALMVIENSPPSIVISDIVMPRMTGLELVKMIKREPRTCHIPVLLLTEKGEEETAKEGYTAGADDFISKPFDVDTLKYKISNLVISKEKLREYSRKEVLLKDNQVNSASLDERFLEKLSDYVRQHIADPELTIVKAGKDLGLSRVHLYRKVKAVTGKSPVEFIRDFRLSVAAQLLEQHYMNVNEVCDAVGFQDLNYFRKMFKQKYNVVPKDYAKANNSEKMHPSEKPDAN</sequence>
<dbReference type="Gene3D" id="1.10.287.130">
    <property type="match status" value="1"/>
</dbReference>
<dbReference type="SUPFAM" id="SSF63829">
    <property type="entry name" value="Calcium-dependent phosphotriesterase"/>
    <property type="match status" value="3"/>
</dbReference>
<organism evidence="10 11">
    <name type="scientific">Chryseolinea lacunae</name>
    <dbReference type="NCBI Taxonomy" id="2801331"/>
    <lineage>
        <taxon>Bacteria</taxon>
        <taxon>Pseudomonadati</taxon>
        <taxon>Bacteroidota</taxon>
        <taxon>Cytophagia</taxon>
        <taxon>Cytophagales</taxon>
        <taxon>Fulvivirgaceae</taxon>
        <taxon>Chryseolinea</taxon>
    </lineage>
</organism>
<accession>A0ABS1L277</accession>
<dbReference type="InterPro" id="IPR013783">
    <property type="entry name" value="Ig-like_fold"/>
</dbReference>
<dbReference type="Pfam" id="PF00512">
    <property type="entry name" value="HisKA"/>
    <property type="match status" value="1"/>
</dbReference>
<keyword evidence="5" id="KW-0804">Transcription</keyword>
<dbReference type="CDD" id="cd00082">
    <property type="entry name" value="HisKA"/>
    <property type="match status" value="1"/>
</dbReference>
<dbReference type="Gene3D" id="3.30.565.10">
    <property type="entry name" value="Histidine kinase-like ATPase, C-terminal domain"/>
    <property type="match status" value="1"/>
</dbReference>
<name>A0ABS1L277_9BACT</name>
<keyword evidence="11" id="KW-1185">Reference proteome</keyword>
<dbReference type="EMBL" id="JAERRB010000019">
    <property type="protein sequence ID" value="MBL0745795.1"/>
    <property type="molecule type" value="Genomic_DNA"/>
</dbReference>
<evidence type="ECO:0000256" key="3">
    <source>
        <dbReference type="ARBA" id="ARBA00022553"/>
    </source>
</evidence>
<feature type="domain" description="Response regulatory" evidence="9">
    <location>
        <begin position="1102"/>
        <end position="1217"/>
    </location>
</feature>
<dbReference type="SMART" id="SM00342">
    <property type="entry name" value="HTH_ARAC"/>
    <property type="match status" value="1"/>
</dbReference>
<dbReference type="Gene3D" id="2.60.40.10">
    <property type="entry name" value="Immunoglobulins"/>
    <property type="match status" value="1"/>
</dbReference>
<dbReference type="InterPro" id="IPR009057">
    <property type="entry name" value="Homeodomain-like_sf"/>
</dbReference>
<dbReference type="EC" id="2.7.13.3" evidence="2"/>
<comment type="catalytic activity">
    <reaction evidence="1">
        <text>ATP + protein L-histidine = ADP + protein N-phospho-L-histidine.</text>
        <dbReference type="EC" id="2.7.13.3"/>
    </reaction>
</comment>
<dbReference type="Gene3D" id="2.130.10.10">
    <property type="entry name" value="YVTN repeat-like/Quinoprotein amine dehydrogenase"/>
    <property type="match status" value="4"/>
</dbReference>
<dbReference type="SUPFAM" id="SSF46689">
    <property type="entry name" value="Homeodomain-like"/>
    <property type="match status" value="1"/>
</dbReference>
<dbReference type="InterPro" id="IPR011123">
    <property type="entry name" value="Y_Y_Y"/>
</dbReference>
<feature type="modified residue" description="4-aspartylphosphate" evidence="6">
    <location>
        <position position="1150"/>
    </location>
</feature>
<dbReference type="InterPro" id="IPR003661">
    <property type="entry name" value="HisK_dim/P_dom"/>
</dbReference>
<dbReference type="InterPro" id="IPR004358">
    <property type="entry name" value="Sig_transdc_His_kin-like_C"/>
</dbReference>
<keyword evidence="3 6" id="KW-0597">Phosphoprotein</keyword>
<dbReference type="SUPFAM" id="SSF52172">
    <property type="entry name" value="CheY-like"/>
    <property type="match status" value="1"/>
</dbReference>
<proteinExistence type="predicted"/>
<dbReference type="SMART" id="SM00388">
    <property type="entry name" value="HisKA"/>
    <property type="match status" value="1"/>
</dbReference>
<feature type="domain" description="HTH araC/xylS-type" evidence="7">
    <location>
        <begin position="1249"/>
        <end position="1348"/>
    </location>
</feature>
<dbReference type="PROSITE" id="PS50110">
    <property type="entry name" value="RESPONSE_REGULATORY"/>
    <property type="match status" value="1"/>
</dbReference>
<evidence type="ECO:0000256" key="1">
    <source>
        <dbReference type="ARBA" id="ARBA00000085"/>
    </source>
</evidence>
<dbReference type="SMART" id="SM00387">
    <property type="entry name" value="HATPase_c"/>
    <property type="match status" value="1"/>
</dbReference>
<dbReference type="Gene3D" id="3.40.50.2300">
    <property type="match status" value="1"/>
</dbReference>
<evidence type="ECO:0000259" key="8">
    <source>
        <dbReference type="PROSITE" id="PS50109"/>
    </source>
</evidence>
<dbReference type="InterPro" id="IPR005467">
    <property type="entry name" value="His_kinase_dom"/>
</dbReference>
<dbReference type="Pfam" id="PF07495">
    <property type="entry name" value="Y_Y_Y"/>
    <property type="match status" value="1"/>
</dbReference>
<dbReference type="RefSeq" id="WP_202016428.1">
    <property type="nucleotide sequence ID" value="NZ_JAERRB010000019.1"/>
</dbReference>
<reference evidence="10 11" key="1">
    <citation type="submission" date="2021-01" db="EMBL/GenBank/DDBJ databases">
        <title>Chryseolinea sp. Jin1 Genome sequencing and assembly.</title>
        <authorList>
            <person name="Kim I."/>
        </authorList>
    </citation>
    <scope>NUCLEOTIDE SEQUENCE [LARGE SCALE GENOMIC DNA]</scope>
    <source>
        <strain evidence="10 11">Jin1</strain>
    </source>
</reference>
<dbReference type="SUPFAM" id="SSF55874">
    <property type="entry name" value="ATPase domain of HSP90 chaperone/DNA topoisomerase II/histidine kinase"/>
    <property type="match status" value="1"/>
</dbReference>
<dbReference type="InterPro" id="IPR011006">
    <property type="entry name" value="CheY-like_superfamily"/>
</dbReference>
<evidence type="ECO:0000256" key="2">
    <source>
        <dbReference type="ARBA" id="ARBA00012438"/>
    </source>
</evidence>
<dbReference type="Proteomes" id="UP000613030">
    <property type="component" value="Unassembled WGS sequence"/>
</dbReference>
<gene>
    <name evidence="10" type="ORF">JI741_31465</name>
</gene>
<dbReference type="SMART" id="SM00448">
    <property type="entry name" value="REC"/>
    <property type="match status" value="1"/>
</dbReference>
<dbReference type="InterPro" id="IPR003961">
    <property type="entry name" value="FN3_dom"/>
</dbReference>
<evidence type="ECO:0000256" key="4">
    <source>
        <dbReference type="ARBA" id="ARBA00023015"/>
    </source>
</evidence>
<dbReference type="PRINTS" id="PR00344">
    <property type="entry name" value="BCTRLSENSOR"/>
</dbReference>
<comment type="caution">
    <text evidence="10">The sequence shown here is derived from an EMBL/GenBank/DDBJ whole genome shotgun (WGS) entry which is preliminary data.</text>
</comment>
<dbReference type="SUPFAM" id="SSF47384">
    <property type="entry name" value="Homodimeric domain of signal transducing histidine kinase"/>
    <property type="match status" value="1"/>
</dbReference>
<dbReference type="InterPro" id="IPR036097">
    <property type="entry name" value="HisK_dim/P_sf"/>
</dbReference>
<dbReference type="InterPro" id="IPR001789">
    <property type="entry name" value="Sig_transdc_resp-reg_receiver"/>
</dbReference>
<protein>
    <recommendedName>
        <fullName evidence="2">histidine kinase</fullName>
        <ecNumber evidence="2">2.7.13.3</ecNumber>
    </recommendedName>
</protein>
<dbReference type="CDD" id="cd00063">
    <property type="entry name" value="FN3"/>
    <property type="match status" value="1"/>
</dbReference>
<dbReference type="Pfam" id="PF00072">
    <property type="entry name" value="Response_reg"/>
    <property type="match status" value="1"/>
</dbReference>
<dbReference type="InterPro" id="IPR003594">
    <property type="entry name" value="HATPase_dom"/>
</dbReference>
<dbReference type="Pfam" id="PF02518">
    <property type="entry name" value="HATPase_c"/>
    <property type="match status" value="1"/>
</dbReference>
<dbReference type="PANTHER" id="PTHR43547:SF2">
    <property type="entry name" value="HYBRID SIGNAL TRANSDUCTION HISTIDINE KINASE C"/>
    <property type="match status" value="1"/>
</dbReference>
<dbReference type="Pfam" id="PF12833">
    <property type="entry name" value="HTH_18"/>
    <property type="match status" value="1"/>
</dbReference>
<dbReference type="PANTHER" id="PTHR43547">
    <property type="entry name" value="TWO-COMPONENT HISTIDINE KINASE"/>
    <property type="match status" value="1"/>
</dbReference>
<dbReference type="PROSITE" id="PS50109">
    <property type="entry name" value="HIS_KIN"/>
    <property type="match status" value="1"/>
</dbReference>
<dbReference type="PROSITE" id="PS01124">
    <property type="entry name" value="HTH_ARAC_FAMILY_2"/>
    <property type="match status" value="1"/>
</dbReference>
<evidence type="ECO:0000313" key="10">
    <source>
        <dbReference type="EMBL" id="MBL0745795.1"/>
    </source>
</evidence>
<keyword evidence="4" id="KW-0805">Transcription regulation</keyword>
<dbReference type="InterPro" id="IPR018060">
    <property type="entry name" value="HTH_AraC"/>
</dbReference>
<feature type="domain" description="Histidine kinase" evidence="8">
    <location>
        <begin position="846"/>
        <end position="1068"/>
    </location>
</feature>
<evidence type="ECO:0000256" key="5">
    <source>
        <dbReference type="ARBA" id="ARBA00023163"/>
    </source>
</evidence>
<dbReference type="Gene3D" id="1.10.10.60">
    <property type="entry name" value="Homeodomain-like"/>
    <property type="match status" value="1"/>
</dbReference>
<dbReference type="CDD" id="cd17574">
    <property type="entry name" value="REC_OmpR"/>
    <property type="match status" value="1"/>
</dbReference>
<evidence type="ECO:0000259" key="9">
    <source>
        <dbReference type="PROSITE" id="PS50110"/>
    </source>
</evidence>
<dbReference type="InterPro" id="IPR015943">
    <property type="entry name" value="WD40/YVTN_repeat-like_dom_sf"/>
</dbReference>
<evidence type="ECO:0000313" key="11">
    <source>
        <dbReference type="Proteomes" id="UP000613030"/>
    </source>
</evidence>